<name>A0A3R6WV09_APHAT</name>
<dbReference type="EMBL" id="QUTG01001217">
    <property type="protein sequence ID" value="RHZ00105.1"/>
    <property type="molecule type" value="Genomic_DNA"/>
</dbReference>
<evidence type="ECO:0000313" key="1">
    <source>
        <dbReference type="EMBL" id="RHZ00105.1"/>
    </source>
</evidence>
<comment type="caution">
    <text evidence="1">The sequence shown here is derived from an EMBL/GenBank/DDBJ whole genome shotgun (WGS) entry which is preliminary data.</text>
</comment>
<accession>A0A3R6WV09</accession>
<evidence type="ECO:0000313" key="2">
    <source>
        <dbReference type="Proteomes" id="UP000285712"/>
    </source>
</evidence>
<organism evidence="1 2">
    <name type="scientific">Aphanomyces astaci</name>
    <name type="common">Crayfish plague agent</name>
    <dbReference type="NCBI Taxonomy" id="112090"/>
    <lineage>
        <taxon>Eukaryota</taxon>
        <taxon>Sar</taxon>
        <taxon>Stramenopiles</taxon>
        <taxon>Oomycota</taxon>
        <taxon>Saprolegniomycetes</taxon>
        <taxon>Saprolegniales</taxon>
        <taxon>Verrucalvaceae</taxon>
        <taxon>Aphanomyces</taxon>
    </lineage>
</organism>
<dbReference type="Proteomes" id="UP000285712">
    <property type="component" value="Unassembled WGS sequence"/>
</dbReference>
<dbReference type="AlphaFoldDB" id="A0A3R6WV09"/>
<protein>
    <submittedName>
        <fullName evidence="1">Uncharacterized protein</fullName>
    </submittedName>
</protein>
<reference evidence="1 2" key="1">
    <citation type="submission" date="2018-08" db="EMBL/GenBank/DDBJ databases">
        <title>Aphanomyces genome sequencing and annotation.</title>
        <authorList>
            <person name="Minardi D."/>
            <person name="Oidtmann B."/>
            <person name="Van Der Giezen M."/>
            <person name="Studholme D.J."/>
        </authorList>
    </citation>
    <scope>NUCLEOTIDE SEQUENCE [LARGE SCALE GENOMIC DNA]</scope>
    <source>
        <strain evidence="1 2">Sv</strain>
    </source>
</reference>
<gene>
    <name evidence="1" type="ORF">DYB35_010318</name>
</gene>
<sequence>MRRRALIRQFLGRLTSIDLTLDSGRVRLDLSETRIAIGRRQSQVNNVELRVLDLIKLEVHLADIERIDTIGLRDIVLRGVELFKVAGRGLGQ</sequence>
<proteinExistence type="predicted"/>